<keyword evidence="1" id="KW-0175">Coiled coil</keyword>
<accession>A0ABN5XLK2</accession>
<gene>
    <name evidence="2" type="ORF">MchiMG62_24550</name>
</gene>
<feature type="coiled-coil region" evidence="1">
    <location>
        <begin position="48"/>
        <end position="75"/>
    </location>
</feature>
<sequence>MTAKALYSTDTDLKTLGKRLLEPLVTVDKVDKKHFQKVIQLIREDKDAIVNAREIENLQKEYKRLQRRATQFSIHDNDHVNSFYSDI</sequence>
<proteinExistence type="predicted"/>
<protein>
    <submittedName>
        <fullName evidence="2">Uncharacterized protein</fullName>
    </submittedName>
</protein>
<name>A0ABN5XLK2_9EURY</name>
<evidence type="ECO:0000313" key="3">
    <source>
        <dbReference type="Proteomes" id="UP000824969"/>
    </source>
</evidence>
<dbReference type="Proteomes" id="UP000824969">
    <property type="component" value="Chromosome"/>
</dbReference>
<evidence type="ECO:0000256" key="1">
    <source>
        <dbReference type="SAM" id="Coils"/>
    </source>
</evidence>
<evidence type="ECO:0000313" key="2">
    <source>
        <dbReference type="EMBL" id="BBL69274.1"/>
    </source>
</evidence>
<keyword evidence="3" id="KW-1185">Reference proteome</keyword>
<organism evidence="2 3">
    <name type="scientific">Methanoculleus chikugoensis</name>
    <dbReference type="NCBI Taxonomy" id="118126"/>
    <lineage>
        <taxon>Archaea</taxon>
        <taxon>Methanobacteriati</taxon>
        <taxon>Methanobacteriota</taxon>
        <taxon>Stenosarchaea group</taxon>
        <taxon>Methanomicrobia</taxon>
        <taxon>Methanomicrobiales</taxon>
        <taxon>Methanomicrobiaceae</taxon>
        <taxon>Methanoculleus</taxon>
    </lineage>
</organism>
<reference evidence="2 3" key="1">
    <citation type="submission" date="2019-06" db="EMBL/GenBank/DDBJ databases">
        <title>Complete genome sequence of Methanoculleus chikugoensis strain MG62.</title>
        <authorList>
            <person name="Asakawa S."/>
            <person name="Dianou D."/>
        </authorList>
    </citation>
    <scope>NUCLEOTIDE SEQUENCE [LARGE SCALE GENOMIC DNA]</scope>
    <source>
        <strain evidence="2 3">MG62</strain>
    </source>
</reference>
<dbReference type="EMBL" id="AP019781">
    <property type="protein sequence ID" value="BBL69274.1"/>
    <property type="molecule type" value="Genomic_DNA"/>
</dbReference>